<dbReference type="OrthoDB" id="187760at2"/>
<sequence length="185" mass="19558">MKLKTLSTMATSAFRLSSKGFSLAEVAIAVAIAATGLVTLLGIIPAGLDSVRGAGETTSSARIASQVIGEIQLSDWGSKSGEGASARWSNLETMIDKRWFYDDQANPISSVGGSSSAMQYRLAYVVRVRPAVSPQVYLPGAASANENMKAVLVDVAISPKATFDFANPQSYRTYPAVLTRQFSKG</sequence>
<feature type="transmembrane region" description="Helical" evidence="1">
    <location>
        <begin position="21"/>
        <end position="44"/>
    </location>
</feature>
<evidence type="ECO:0000256" key="1">
    <source>
        <dbReference type="SAM" id="Phobius"/>
    </source>
</evidence>
<comment type="caution">
    <text evidence="2">The sequence shown here is derived from an EMBL/GenBank/DDBJ whole genome shotgun (WGS) entry which is preliminary data.</text>
</comment>
<proteinExistence type="predicted"/>
<keyword evidence="1" id="KW-1133">Transmembrane helix</keyword>
<dbReference type="Proteomes" id="UP000306196">
    <property type="component" value="Unassembled WGS sequence"/>
</dbReference>
<accession>A0A5R8KI43</accession>
<organism evidence="2 3">
    <name type="scientific">Phragmitibacter flavus</name>
    <dbReference type="NCBI Taxonomy" id="2576071"/>
    <lineage>
        <taxon>Bacteria</taxon>
        <taxon>Pseudomonadati</taxon>
        <taxon>Verrucomicrobiota</taxon>
        <taxon>Verrucomicrobiia</taxon>
        <taxon>Verrucomicrobiales</taxon>
        <taxon>Verrucomicrobiaceae</taxon>
        <taxon>Phragmitibacter</taxon>
    </lineage>
</organism>
<protein>
    <submittedName>
        <fullName evidence="2">Verru_Chthon cassette protein B</fullName>
    </submittedName>
</protein>
<evidence type="ECO:0000313" key="3">
    <source>
        <dbReference type="Proteomes" id="UP000306196"/>
    </source>
</evidence>
<keyword evidence="1" id="KW-0472">Membrane</keyword>
<name>A0A5R8KI43_9BACT</name>
<dbReference type="AlphaFoldDB" id="A0A5R8KI43"/>
<keyword evidence="3" id="KW-1185">Reference proteome</keyword>
<reference evidence="2 3" key="1">
    <citation type="submission" date="2019-05" db="EMBL/GenBank/DDBJ databases">
        <title>Verrucobacter flavum gen. nov., sp. nov. a new member of the family Verrucomicrobiaceae.</title>
        <authorList>
            <person name="Szuroczki S."/>
            <person name="Abbaszade G."/>
            <person name="Szabo A."/>
            <person name="Felfoldi T."/>
            <person name="Schumann P."/>
            <person name="Boka K."/>
            <person name="Keki Z."/>
            <person name="Toumi M."/>
            <person name="Toth E."/>
        </authorList>
    </citation>
    <scope>NUCLEOTIDE SEQUENCE [LARGE SCALE GENOMIC DNA]</scope>
    <source>
        <strain evidence="2 3">MG-N-17</strain>
    </source>
</reference>
<dbReference type="EMBL" id="VAUV01000003">
    <property type="protein sequence ID" value="TLD71910.1"/>
    <property type="molecule type" value="Genomic_DNA"/>
</dbReference>
<evidence type="ECO:0000313" key="2">
    <source>
        <dbReference type="EMBL" id="TLD71910.1"/>
    </source>
</evidence>
<dbReference type="RefSeq" id="WP_138084914.1">
    <property type="nucleotide sequence ID" value="NZ_VAUV01000003.1"/>
</dbReference>
<keyword evidence="1" id="KW-0812">Transmembrane</keyword>
<gene>
    <name evidence="2" type="primary">vccB</name>
    <name evidence="2" type="ORF">FEM03_04075</name>
</gene>
<dbReference type="NCBIfam" id="TIGR02598">
    <property type="entry name" value="Verru_Chthon cassette protein B"/>
    <property type="match status" value="1"/>
</dbReference>
<dbReference type="InterPro" id="IPR019838">
    <property type="entry name" value="Verru/Chthon_B"/>
</dbReference>